<keyword evidence="2" id="KW-1185">Reference proteome</keyword>
<dbReference type="Proteomes" id="UP000184420">
    <property type="component" value="Unassembled WGS sequence"/>
</dbReference>
<name>A0A1M6WID3_9BACT</name>
<evidence type="ECO:0000313" key="1">
    <source>
        <dbReference type="EMBL" id="SHK93295.1"/>
    </source>
</evidence>
<dbReference type="EMBL" id="FRBL01000001">
    <property type="protein sequence ID" value="SHK93295.1"/>
    <property type="molecule type" value="Genomic_DNA"/>
</dbReference>
<evidence type="ECO:0000313" key="2">
    <source>
        <dbReference type="Proteomes" id="UP000184420"/>
    </source>
</evidence>
<accession>A0A1M6WID3</accession>
<reference evidence="1 2" key="1">
    <citation type="submission" date="2016-11" db="EMBL/GenBank/DDBJ databases">
        <authorList>
            <person name="Jaros S."/>
            <person name="Januszkiewicz K."/>
            <person name="Wedrychowicz H."/>
        </authorList>
    </citation>
    <scope>NUCLEOTIDE SEQUENCE [LARGE SCALE GENOMIC DNA]</scope>
    <source>
        <strain evidence="1 2">DSM 27406</strain>
    </source>
</reference>
<dbReference type="STRING" id="1419482.SAMN05444266_101632"/>
<dbReference type="AlphaFoldDB" id="A0A1M6WID3"/>
<protein>
    <submittedName>
        <fullName evidence="1">Uncharacterized protein</fullName>
    </submittedName>
</protein>
<gene>
    <name evidence="1" type="ORF">SAMN05444266_101632</name>
</gene>
<proteinExistence type="predicted"/>
<sequence>MDNQETSRIVDLETFIATLPTIILLDIMKGEYDLNAIIEEILIMRAEK</sequence>
<organism evidence="1 2">
    <name type="scientific">Chitinophaga jiangningensis</name>
    <dbReference type="NCBI Taxonomy" id="1419482"/>
    <lineage>
        <taxon>Bacteria</taxon>
        <taxon>Pseudomonadati</taxon>
        <taxon>Bacteroidota</taxon>
        <taxon>Chitinophagia</taxon>
        <taxon>Chitinophagales</taxon>
        <taxon>Chitinophagaceae</taxon>
        <taxon>Chitinophaga</taxon>
    </lineage>
</organism>